<gene>
    <name evidence="1" type="ORF">MNBD_GAMMA22-411</name>
</gene>
<evidence type="ECO:0000313" key="1">
    <source>
        <dbReference type="EMBL" id="VAX02138.1"/>
    </source>
</evidence>
<reference evidence="1" key="1">
    <citation type="submission" date="2018-06" db="EMBL/GenBank/DDBJ databases">
        <authorList>
            <person name="Zhirakovskaya E."/>
        </authorList>
    </citation>
    <scope>NUCLEOTIDE SEQUENCE</scope>
</reference>
<proteinExistence type="predicted"/>
<evidence type="ECO:0008006" key="2">
    <source>
        <dbReference type="Google" id="ProtNLM"/>
    </source>
</evidence>
<dbReference type="EMBL" id="UOFS01000054">
    <property type="protein sequence ID" value="VAX02138.1"/>
    <property type="molecule type" value="Genomic_DNA"/>
</dbReference>
<protein>
    <recommendedName>
        <fullName evidence="2">Porin domain-containing protein</fullName>
    </recommendedName>
</protein>
<dbReference type="AlphaFoldDB" id="A0A3B1ARX9"/>
<organism evidence="1">
    <name type="scientific">hydrothermal vent metagenome</name>
    <dbReference type="NCBI Taxonomy" id="652676"/>
    <lineage>
        <taxon>unclassified sequences</taxon>
        <taxon>metagenomes</taxon>
        <taxon>ecological metagenomes</taxon>
    </lineage>
</organism>
<accession>A0A3B1ARX9</accession>
<sequence>MGILLKHQSKFVVATTAVTAILFSIPSTVLAKVSGNARFGYYSAERDTRSNTQTESKQFRLRLRVAYSQSLTDKWSAKIRYAGRYSDDQKQSDHKFFQEIPGSDGLRLGEGTLDNLYFRYKNNSDYQITFGRQQTKKELDGVAKKSLDRNNSPNTDVSWTDGVVFDTTTKSNWHHQAIAQINYKKGATEVRRGPLDFTSQGTRLSYFYALENRKRAGAIVQRGLDISYLPNALCVDGLNCGNRKDYIGLVARGAAKWAISTGEPEFMLAASLGYAPNTQLNTTAKIGNSGNTSGTAYQVTANFINFLHLHSVGLVYGKVDAGWLLSPDFRNNNTLMEIRYKWILDKKQKFEARIRKREEIEQRTASAQKQVDNDFYIRYTVKF</sequence>
<name>A0A3B1ARX9_9ZZZZ</name>